<sequence>MIVHVNRRYSTAYLVLRYMSTWKNTQNTEICKPRQPQLRDATADCCWGPPKHTPTWKWNTMNHLWHTPTDIEVFMHLFDMVILIYSSQYRSKA</sequence>
<protein>
    <submittedName>
        <fullName evidence="1">Uncharacterized protein</fullName>
    </submittedName>
</protein>
<organism evidence="1 2">
    <name type="scientific">Panicum virgatum</name>
    <name type="common">Blackwell switchgrass</name>
    <dbReference type="NCBI Taxonomy" id="38727"/>
    <lineage>
        <taxon>Eukaryota</taxon>
        <taxon>Viridiplantae</taxon>
        <taxon>Streptophyta</taxon>
        <taxon>Embryophyta</taxon>
        <taxon>Tracheophyta</taxon>
        <taxon>Spermatophyta</taxon>
        <taxon>Magnoliopsida</taxon>
        <taxon>Liliopsida</taxon>
        <taxon>Poales</taxon>
        <taxon>Poaceae</taxon>
        <taxon>PACMAD clade</taxon>
        <taxon>Panicoideae</taxon>
        <taxon>Panicodae</taxon>
        <taxon>Paniceae</taxon>
        <taxon>Panicinae</taxon>
        <taxon>Panicum</taxon>
        <taxon>Panicum sect. Hiantes</taxon>
    </lineage>
</organism>
<keyword evidence="2" id="KW-1185">Reference proteome</keyword>
<accession>A0A8T0MY53</accession>
<dbReference type="Proteomes" id="UP000823388">
    <property type="component" value="Chromosome 9N"/>
</dbReference>
<evidence type="ECO:0000313" key="2">
    <source>
        <dbReference type="Proteomes" id="UP000823388"/>
    </source>
</evidence>
<proteinExistence type="predicted"/>
<evidence type="ECO:0000313" key="1">
    <source>
        <dbReference type="EMBL" id="KAG2540529.1"/>
    </source>
</evidence>
<dbReference type="EMBL" id="CM029054">
    <property type="protein sequence ID" value="KAG2540529.1"/>
    <property type="molecule type" value="Genomic_DNA"/>
</dbReference>
<reference evidence="1 2" key="1">
    <citation type="submission" date="2020-05" db="EMBL/GenBank/DDBJ databases">
        <title>WGS assembly of Panicum virgatum.</title>
        <authorList>
            <person name="Lovell J.T."/>
            <person name="Jenkins J."/>
            <person name="Shu S."/>
            <person name="Juenger T.E."/>
            <person name="Schmutz J."/>
        </authorList>
    </citation>
    <scope>NUCLEOTIDE SEQUENCE [LARGE SCALE GENOMIC DNA]</scope>
    <source>
        <strain evidence="2">cv. AP13</strain>
    </source>
</reference>
<gene>
    <name evidence="1" type="ORF">PVAP13_9NG558814</name>
</gene>
<comment type="caution">
    <text evidence="1">The sequence shown here is derived from an EMBL/GenBank/DDBJ whole genome shotgun (WGS) entry which is preliminary data.</text>
</comment>
<dbReference type="AlphaFoldDB" id="A0A8T0MY53"/>
<name>A0A8T0MY53_PANVG</name>